<feature type="transmembrane region" description="Helical" evidence="1">
    <location>
        <begin position="216"/>
        <end position="241"/>
    </location>
</feature>
<dbReference type="GO" id="GO:0016787">
    <property type="term" value="F:hydrolase activity"/>
    <property type="evidence" value="ECO:0007669"/>
    <property type="project" value="UniProtKB-KW"/>
</dbReference>
<keyword evidence="2" id="KW-0378">Hydrolase</keyword>
<gene>
    <name evidence="2" type="ORF">R3P38DRAFT_2506915</name>
</gene>
<keyword evidence="1" id="KW-0472">Membrane</keyword>
<accession>A0AAW0D143</accession>
<feature type="transmembrane region" description="Helical" evidence="1">
    <location>
        <begin position="171"/>
        <end position="195"/>
    </location>
</feature>
<evidence type="ECO:0000313" key="2">
    <source>
        <dbReference type="EMBL" id="KAK7046247.1"/>
    </source>
</evidence>
<evidence type="ECO:0000313" key="3">
    <source>
        <dbReference type="Proteomes" id="UP001362999"/>
    </source>
</evidence>
<reference evidence="2 3" key="1">
    <citation type="journal article" date="2024" name="J Genomics">
        <title>Draft genome sequencing and assembly of Favolaschia claudopus CIRM-BRFM 2984 isolated from oak limbs.</title>
        <authorList>
            <person name="Navarro D."/>
            <person name="Drula E."/>
            <person name="Chaduli D."/>
            <person name="Cazenave R."/>
            <person name="Ahrendt S."/>
            <person name="Wang J."/>
            <person name="Lipzen A."/>
            <person name="Daum C."/>
            <person name="Barry K."/>
            <person name="Grigoriev I.V."/>
            <person name="Favel A."/>
            <person name="Rosso M.N."/>
            <person name="Martin F."/>
        </authorList>
    </citation>
    <scope>NUCLEOTIDE SEQUENCE [LARGE SCALE GENOMIC DNA]</scope>
    <source>
        <strain evidence="2 3">CIRM-BRFM 2984</strain>
    </source>
</reference>
<evidence type="ECO:0000256" key="1">
    <source>
        <dbReference type="SAM" id="Phobius"/>
    </source>
</evidence>
<dbReference type="EMBL" id="JAWWNJ010000010">
    <property type="protein sequence ID" value="KAK7046247.1"/>
    <property type="molecule type" value="Genomic_DNA"/>
</dbReference>
<keyword evidence="1" id="KW-1133">Transmembrane helix</keyword>
<keyword evidence="3" id="KW-1185">Reference proteome</keyword>
<comment type="caution">
    <text evidence="2">The sequence shown here is derived from an EMBL/GenBank/DDBJ whole genome shotgun (WGS) entry which is preliminary data.</text>
</comment>
<sequence>MSQLSLPEAQLISLVIAAVLYGIYLVTLGVCLRLLLTSESGALRRRSEIRWVITLVSGMLFVNGTLDFVIQVIQVMEAFVTYTGVGGAEHVFTHSSGYQTMIKSFCVPFQSLLGDAVLIYRCWFLWDRSWLIIFVPSLIWLANIACAIRFLDLLAKATQGLIISTAVKPWVQAFWALTITINVTTTTLIVLRIWLVDRQNRKLGIRDHMPRSALSYAMRNIIESGMIYTIVSIFTLVTTVIQSNLTYPASAMEIHSVGIMFNLIILRSHRVASRLRHETTTTGSVPLRIQQRTVTNTVAGDGVEDELYTLSRLDKETQFTTTRLGQSDKPEAVAL</sequence>
<organism evidence="2 3">
    <name type="scientific">Favolaschia claudopus</name>
    <dbReference type="NCBI Taxonomy" id="2862362"/>
    <lineage>
        <taxon>Eukaryota</taxon>
        <taxon>Fungi</taxon>
        <taxon>Dikarya</taxon>
        <taxon>Basidiomycota</taxon>
        <taxon>Agaricomycotina</taxon>
        <taxon>Agaricomycetes</taxon>
        <taxon>Agaricomycetidae</taxon>
        <taxon>Agaricales</taxon>
        <taxon>Marasmiineae</taxon>
        <taxon>Mycenaceae</taxon>
        <taxon>Favolaschia</taxon>
    </lineage>
</organism>
<proteinExistence type="predicted"/>
<keyword evidence="1" id="KW-0812">Transmembrane</keyword>
<dbReference type="Proteomes" id="UP001362999">
    <property type="component" value="Unassembled WGS sequence"/>
</dbReference>
<feature type="transmembrane region" description="Helical" evidence="1">
    <location>
        <begin position="247"/>
        <end position="266"/>
    </location>
</feature>
<feature type="transmembrane region" description="Helical" evidence="1">
    <location>
        <begin position="12"/>
        <end position="36"/>
    </location>
</feature>
<name>A0AAW0D143_9AGAR</name>
<dbReference type="AlphaFoldDB" id="A0AAW0D143"/>
<protein>
    <submittedName>
        <fullName evidence="2">Carboxylic ester hydrolase</fullName>
    </submittedName>
</protein>
<feature type="transmembrane region" description="Helical" evidence="1">
    <location>
        <begin position="130"/>
        <end position="151"/>
    </location>
</feature>